<evidence type="ECO:0000313" key="1">
    <source>
        <dbReference type="Ensembl" id="ENSOARP00020045409.1"/>
    </source>
</evidence>
<reference evidence="1" key="3">
    <citation type="submission" date="2025-09" db="UniProtKB">
        <authorList>
            <consortium name="Ensembl"/>
        </authorList>
    </citation>
    <scope>IDENTIFICATION</scope>
</reference>
<protein>
    <submittedName>
        <fullName evidence="1">Uncharacterized protein</fullName>
    </submittedName>
</protein>
<accession>A0AC11DI82</accession>
<name>A0AC11DI82_SHEEP</name>
<reference evidence="1" key="2">
    <citation type="submission" date="2025-08" db="UniProtKB">
        <authorList>
            <consortium name="Ensembl"/>
        </authorList>
    </citation>
    <scope>IDENTIFICATION</scope>
</reference>
<reference evidence="1" key="1">
    <citation type="submission" date="2020-11" db="EMBL/GenBank/DDBJ databases">
        <authorList>
            <person name="Davenport K.M."/>
            <person name="Bickhart D.M."/>
            <person name="Smith T.P.L."/>
            <person name="Murdoch B.M."/>
            <person name="Rosen B.D."/>
        </authorList>
    </citation>
    <scope>NUCLEOTIDE SEQUENCE [LARGE SCALE GENOMIC DNA]</scope>
    <source>
        <strain evidence="1">OAR_USU_Benz2616</strain>
    </source>
</reference>
<organism evidence="1">
    <name type="scientific">Ovis aries</name>
    <name type="common">Sheep</name>
    <dbReference type="NCBI Taxonomy" id="9940"/>
    <lineage>
        <taxon>Eukaryota</taxon>
        <taxon>Metazoa</taxon>
        <taxon>Chordata</taxon>
        <taxon>Craniata</taxon>
        <taxon>Vertebrata</taxon>
        <taxon>Euteleostomi</taxon>
        <taxon>Mammalia</taxon>
        <taxon>Eutheria</taxon>
        <taxon>Laurasiatheria</taxon>
        <taxon>Artiodactyla</taxon>
        <taxon>Ruminantia</taxon>
        <taxon>Pecora</taxon>
        <taxon>Bovidae</taxon>
        <taxon>Caprinae</taxon>
        <taxon>Ovis</taxon>
    </lineage>
</organism>
<sequence length="127" mass="14292">MDWLDLLAVQGTLKSLLQHHTSKASILWHSAFFTVQLSLPYMTTGKTIALTRRTLVGKVMSLLLNMLSRLVITFLPRSKCLLISWLQSPSAVILEPKNIKSDTVSLLPKDENYGASEDLYLRPPLQL</sequence>
<proteinExistence type="predicted"/>
<dbReference type="Ensembl" id="ENSOART00020061227.1">
    <property type="protein sequence ID" value="ENSOARP00020045409.1"/>
    <property type="gene ID" value="ENSOARG00020037484.1"/>
</dbReference>